<feature type="compositionally biased region" description="Polar residues" evidence="2">
    <location>
        <begin position="24"/>
        <end position="54"/>
    </location>
</feature>
<dbReference type="Pfam" id="PF01476">
    <property type="entry name" value="LysM"/>
    <property type="match status" value="1"/>
</dbReference>
<dbReference type="PANTHER" id="PTHR21666">
    <property type="entry name" value="PEPTIDASE-RELATED"/>
    <property type="match status" value="1"/>
</dbReference>
<proteinExistence type="inferred from homology"/>
<evidence type="ECO:0000256" key="2">
    <source>
        <dbReference type="SAM" id="MobiDB-lite"/>
    </source>
</evidence>
<dbReference type="Gene3D" id="3.10.350.10">
    <property type="entry name" value="LysM domain"/>
    <property type="match status" value="1"/>
</dbReference>
<evidence type="ECO:0000256" key="1">
    <source>
        <dbReference type="ARBA" id="ARBA00038420"/>
    </source>
</evidence>
<organism evidence="5 6">
    <name type="scientific">Aquilutibacter rugosus</name>
    <dbReference type="NCBI Taxonomy" id="3115820"/>
    <lineage>
        <taxon>Bacteria</taxon>
        <taxon>Pseudomonadati</taxon>
        <taxon>Pseudomonadota</taxon>
        <taxon>Gammaproteobacteria</taxon>
        <taxon>Lysobacterales</taxon>
        <taxon>Lysobacteraceae</taxon>
        <taxon>Aquilutibacter</taxon>
    </lineage>
</organism>
<dbReference type="CDD" id="cd00118">
    <property type="entry name" value="LysM"/>
    <property type="match status" value="1"/>
</dbReference>
<dbReference type="InterPro" id="IPR050570">
    <property type="entry name" value="Cell_wall_metabolism_enzyme"/>
</dbReference>
<feature type="signal peptide" evidence="3">
    <location>
        <begin position="1"/>
        <end position="19"/>
    </location>
</feature>
<dbReference type="PROSITE" id="PS51257">
    <property type="entry name" value="PROKAR_LIPOPROTEIN"/>
    <property type="match status" value="1"/>
</dbReference>
<feature type="region of interest" description="Disordered" evidence="2">
    <location>
        <begin position="24"/>
        <end position="58"/>
    </location>
</feature>
<dbReference type="Pfam" id="PF01551">
    <property type="entry name" value="Peptidase_M23"/>
    <property type="match status" value="1"/>
</dbReference>
<dbReference type="EMBL" id="JAZHBO010000002">
    <property type="protein sequence ID" value="MEF2155770.1"/>
    <property type="molecule type" value="Genomic_DNA"/>
</dbReference>
<keyword evidence="3" id="KW-0732">Signal</keyword>
<dbReference type="SMART" id="SM00257">
    <property type="entry name" value="LysM"/>
    <property type="match status" value="1"/>
</dbReference>
<reference evidence="5 6" key="1">
    <citation type="submission" date="2024-01" db="EMBL/GenBank/DDBJ databases">
        <title>Novel species of the genus Luteimonas isolated from rivers.</title>
        <authorList>
            <person name="Lu H."/>
        </authorList>
    </citation>
    <scope>NUCLEOTIDE SEQUENCE [LARGE SCALE GENOMIC DNA]</scope>
    <source>
        <strain evidence="5 6">FXH3W</strain>
    </source>
</reference>
<dbReference type="SUPFAM" id="SSF51261">
    <property type="entry name" value="Duplicated hybrid motif"/>
    <property type="match status" value="1"/>
</dbReference>
<evidence type="ECO:0000259" key="4">
    <source>
        <dbReference type="PROSITE" id="PS51782"/>
    </source>
</evidence>
<protein>
    <submittedName>
        <fullName evidence="5">Peptidoglycan DD-metalloendopeptidase family protein</fullName>
    </submittedName>
</protein>
<sequence>MNVKLLTAIALALTLSSCASVYNSEGTNGTRNTGASTRPSTGTGTVSQPVTSSAAPAPERKSVPLWGQYYTVKKSEGLYRIAVNHGLLMTDLAVWNGLSEPYSLNPGQRLRLFPPTGAQNSTASTPINTGAPASSGFAWAWPASGNIVSWFQPGEPTKQGIGISGRVGEPIKAAADGVVVYSGNGLVGYGELVIIKHNDQWLSAYGHNRNRLVKENDRVTRGQTIAEMGTSNGQPQLHFEIRYNGKPVDPRTYLPAQR</sequence>
<dbReference type="InterPro" id="IPR036779">
    <property type="entry name" value="LysM_dom_sf"/>
</dbReference>
<dbReference type="CDD" id="cd12797">
    <property type="entry name" value="M23_peptidase"/>
    <property type="match status" value="1"/>
</dbReference>
<comment type="similarity">
    <text evidence="1">Belongs to the E.coli NlpD/Haemophilus LppB family.</text>
</comment>
<feature type="domain" description="LysM" evidence="4">
    <location>
        <begin position="68"/>
        <end position="112"/>
    </location>
</feature>
<evidence type="ECO:0000256" key="3">
    <source>
        <dbReference type="SAM" id="SignalP"/>
    </source>
</evidence>
<dbReference type="RefSeq" id="WP_331703763.1">
    <property type="nucleotide sequence ID" value="NZ_JAZHBO010000002.1"/>
</dbReference>
<dbReference type="PROSITE" id="PS51782">
    <property type="entry name" value="LYSM"/>
    <property type="match status" value="1"/>
</dbReference>
<accession>A0ABU7UZ09</accession>
<dbReference type="InterPro" id="IPR016047">
    <property type="entry name" value="M23ase_b-sheet_dom"/>
</dbReference>
<keyword evidence="6" id="KW-1185">Reference proteome</keyword>
<name>A0ABU7UZ09_9GAMM</name>
<dbReference type="Proteomes" id="UP001356170">
    <property type="component" value="Unassembled WGS sequence"/>
</dbReference>
<comment type="caution">
    <text evidence="5">The sequence shown here is derived from an EMBL/GenBank/DDBJ whole genome shotgun (WGS) entry which is preliminary data.</text>
</comment>
<dbReference type="InterPro" id="IPR011055">
    <property type="entry name" value="Dup_hybrid_motif"/>
</dbReference>
<gene>
    <name evidence="5" type="ORF">V3390_05910</name>
</gene>
<dbReference type="PANTHER" id="PTHR21666:SF263">
    <property type="entry name" value="MUREIN HYDROLASE ACTIVATOR NLPD"/>
    <property type="match status" value="1"/>
</dbReference>
<evidence type="ECO:0000313" key="5">
    <source>
        <dbReference type="EMBL" id="MEF2155770.1"/>
    </source>
</evidence>
<evidence type="ECO:0000313" key="6">
    <source>
        <dbReference type="Proteomes" id="UP001356170"/>
    </source>
</evidence>
<feature type="chain" id="PRO_5045058314" evidence="3">
    <location>
        <begin position="20"/>
        <end position="258"/>
    </location>
</feature>
<dbReference type="InterPro" id="IPR018392">
    <property type="entry name" value="LysM"/>
</dbReference>
<dbReference type="Gene3D" id="2.70.70.10">
    <property type="entry name" value="Glucose Permease (Domain IIA)"/>
    <property type="match status" value="1"/>
</dbReference>